<proteinExistence type="predicted"/>
<comment type="caution">
    <text evidence="2">The sequence shown here is derived from an EMBL/GenBank/DDBJ whole genome shotgun (WGS) entry which is preliminary data.</text>
</comment>
<evidence type="ECO:0000313" key="2">
    <source>
        <dbReference type="EMBL" id="MDT1062961.1"/>
    </source>
</evidence>
<gene>
    <name evidence="2" type="ORF">RM190_13865</name>
</gene>
<reference evidence="3" key="1">
    <citation type="submission" date="2023-07" db="EMBL/GenBank/DDBJ databases">
        <title>Characterization of two Paracoccaceae strains isolated from Phycosphere and proposal of Xinfangfangia lacusdiani sp. nov.</title>
        <authorList>
            <person name="Deng Y."/>
            <person name="Zhang Y.Q."/>
        </authorList>
    </citation>
    <scope>NUCLEOTIDE SEQUENCE [LARGE SCALE GENOMIC DNA]</scope>
    <source>
        <strain evidence="3">CPCC 101403</strain>
    </source>
</reference>
<accession>A0ABU3EFS6</accession>
<evidence type="ECO:0000256" key="1">
    <source>
        <dbReference type="SAM" id="Phobius"/>
    </source>
</evidence>
<name>A0ABU3EFS6_9RHOB</name>
<dbReference type="RefSeq" id="WP_311760052.1">
    <property type="nucleotide sequence ID" value="NZ_JAVRQI010000010.1"/>
</dbReference>
<organism evidence="2 3">
    <name type="scientific">Paracoccus broussonetiae</name>
    <dbReference type="NCBI Taxonomy" id="3075834"/>
    <lineage>
        <taxon>Bacteria</taxon>
        <taxon>Pseudomonadati</taxon>
        <taxon>Pseudomonadota</taxon>
        <taxon>Alphaproteobacteria</taxon>
        <taxon>Rhodobacterales</taxon>
        <taxon>Paracoccaceae</taxon>
        <taxon>Paracoccus</taxon>
    </lineage>
</organism>
<dbReference type="Proteomes" id="UP001251085">
    <property type="component" value="Unassembled WGS sequence"/>
</dbReference>
<keyword evidence="1" id="KW-1133">Transmembrane helix</keyword>
<keyword evidence="1" id="KW-0812">Transmembrane</keyword>
<sequence>MTALNQYQRLEAAGTWREKPGASPREIIASLGDATLVLTDLRTEVPVSHWSLPAVMRLNPGQSPARYAPGPNDAEMVELDDPLMIAAIEKVHHVIEANRPPSAWLRGWMVLLALGAMVVGAVFWVPPALLRHAADIAPPAQRAEIGRAILSDIEKSAGGTCSRPSGDMARHRLAARLIGPDADIAVLPTALKGARRLPGPLTIIGQDLITGESAAPEIVAGHVLAAQAAASSEDPLLAALRYAGTRATFELLTKGTLPESALAGYGERLLSNPPPRAEDETVLGFFARASVSSEPYARSLDPTGEAVLGLIEADPFRTAQPKQVLSGRDWVALQEICDQ</sequence>
<evidence type="ECO:0000313" key="3">
    <source>
        <dbReference type="Proteomes" id="UP001251085"/>
    </source>
</evidence>
<protein>
    <submittedName>
        <fullName evidence="2">Uncharacterized protein</fullName>
    </submittedName>
</protein>
<feature type="transmembrane region" description="Helical" evidence="1">
    <location>
        <begin position="108"/>
        <end position="126"/>
    </location>
</feature>
<dbReference type="EMBL" id="JAVRQI010000010">
    <property type="protein sequence ID" value="MDT1062961.1"/>
    <property type="molecule type" value="Genomic_DNA"/>
</dbReference>
<keyword evidence="1" id="KW-0472">Membrane</keyword>
<keyword evidence="3" id="KW-1185">Reference proteome</keyword>